<dbReference type="Gene3D" id="1.10.287.130">
    <property type="match status" value="1"/>
</dbReference>
<dbReference type="AlphaFoldDB" id="A0A418W575"/>
<dbReference type="InterPro" id="IPR004358">
    <property type="entry name" value="Sig_transdc_His_kin-like_C"/>
</dbReference>
<dbReference type="InterPro" id="IPR000014">
    <property type="entry name" value="PAS"/>
</dbReference>
<organism evidence="9 10">
    <name type="scientific">Azospirillum cavernae</name>
    <dbReference type="NCBI Taxonomy" id="2320860"/>
    <lineage>
        <taxon>Bacteria</taxon>
        <taxon>Pseudomonadati</taxon>
        <taxon>Pseudomonadota</taxon>
        <taxon>Alphaproteobacteria</taxon>
        <taxon>Rhodospirillales</taxon>
        <taxon>Azospirillaceae</taxon>
        <taxon>Azospirillum</taxon>
    </lineage>
</organism>
<feature type="domain" description="PAC" evidence="8">
    <location>
        <begin position="176"/>
        <end position="228"/>
    </location>
</feature>
<dbReference type="InterPro" id="IPR052162">
    <property type="entry name" value="Sensor_kinase/Photoreceptor"/>
</dbReference>
<name>A0A418W575_9PROT</name>
<dbReference type="Gene3D" id="3.30.450.20">
    <property type="entry name" value="PAS domain"/>
    <property type="match status" value="2"/>
</dbReference>
<dbReference type="InterPro" id="IPR000700">
    <property type="entry name" value="PAS-assoc_C"/>
</dbReference>
<sequence>METGAAAAPLFDALPLPALIRDSAGALRGNRAYVETFGAAVDDRLSAGLAGAEAGASFDLRLTDRAGVARDVTARVGGPPWIAQLQDITDHRRAERGLEIVTAKLEEACQTAKLGYWEYGIQSGVLTLNDAAFAVYGHSRARFEPSFDNLLAILHPDDRLSLGNMLESVIGNPTRLYVEYRVRDEDGHTRYVSSSCAPRLDGEGRLTHVFGVMMDTTERAQAAAQLESAKQRLEDAYRTGHLGYWEYGIHSGDLLWNDEAFEVYGQDPRDFTPTFDNLLGILHPDDRLSFGNMLESVIGNSKRVYVEYRAIDRAGDVRYVSSSCAPRFDLDGRLTHVFGVMLDTTERAQAAEALRAAKERVEQAYTDLQAAQDSLVQTEKMASLGQLVAGVAHEVNGPVGVVLTTASHMLSRTEDVKRQFGANALTRSALSGFLEVAQEAGQLLVGNTERIAALVHMFKQVSADQTGDEQRVFYLREYTEDVLLSLHTQIGSSGHRVMLVCPEALQIESYPGAFARVLTHLVRNALTHAFRPEQSGRITIDIQAVDDAWIEVTHSDDGQGILDSVLPKIFDPFFTTARHENCVGLGLHIAYNLATQTLGGQLTARNAPDGGAVFTLRLPRTLGE</sequence>
<dbReference type="Pfam" id="PF02518">
    <property type="entry name" value="HATPase_c"/>
    <property type="match status" value="1"/>
</dbReference>
<dbReference type="InterPro" id="IPR036890">
    <property type="entry name" value="HATPase_C_sf"/>
</dbReference>
<evidence type="ECO:0000256" key="5">
    <source>
        <dbReference type="ARBA" id="ARBA00022777"/>
    </source>
</evidence>
<evidence type="ECO:0000256" key="6">
    <source>
        <dbReference type="SAM" id="Coils"/>
    </source>
</evidence>
<evidence type="ECO:0000313" key="10">
    <source>
        <dbReference type="Proteomes" id="UP000283458"/>
    </source>
</evidence>
<evidence type="ECO:0000256" key="2">
    <source>
        <dbReference type="ARBA" id="ARBA00012438"/>
    </source>
</evidence>
<dbReference type="Pfam" id="PF08447">
    <property type="entry name" value="PAS_3"/>
    <property type="match status" value="2"/>
</dbReference>
<dbReference type="Proteomes" id="UP000283458">
    <property type="component" value="Unassembled WGS sequence"/>
</dbReference>
<comment type="catalytic activity">
    <reaction evidence="1">
        <text>ATP + protein L-histidine = ADP + protein N-phospho-L-histidine.</text>
        <dbReference type="EC" id="2.7.13.3"/>
    </reaction>
</comment>
<evidence type="ECO:0000259" key="8">
    <source>
        <dbReference type="PROSITE" id="PS50113"/>
    </source>
</evidence>
<dbReference type="SMART" id="SM00091">
    <property type="entry name" value="PAS"/>
    <property type="match status" value="2"/>
</dbReference>
<keyword evidence="6" id="KW-0175">Coiled coil</keyword>
<dbReference type="PROSITE" id="PS50113">
    <property type="entry name" value="PAC"/>
    <property type="match status" value="2"/>
</dbReference>
<keyword evidence="4" id="KW-0808">Transferase</keyword>
<gene>
    <name evidence="9" type="ORF">D3877_05905</name>
</gene>
<evidence type="ECO:0000256" key="4">
    <source>
        <dbReference type="ARBA" id="ARBA00022679"/>
    </source>
</evidence>
<dbReference type="PANTHER" id="PTHR43304:SF1">
    <property type="entry name" value="PAC DOMAIN-CONTAINING PROTEIN"/>
    <property type="match status" value="1"/>
</dbReference>
<reference evidence="9 10" key="1">
    <citation type="submission" date="2018-09" db="EMBL/GenBank/DDBJ databases">
        <authorList>
            <person name="Zhu H."/>
        </authorList>
    </citation>
    <scope>NUCLEOTIDE SEQUENCE [LARGE SCALE GENOMIC DNA]</scope>
    <source>
        <strain evidence="9 10">K2W22B-5</strain>
    </source>
</reference>
<keyword evidence="10" id="KW-1185">Reference proteome</keyword>
<keyword evidence="3" id="KW-0597">Phosphoprotein</keyword>
<dbReference type="SMART" id="SM00086">
    <property type="entry name" value="PAC"/>
    <property type="match status" value="2"/>
</dbReference>
<accession>A0A418W575</accession>
<feature type="domain" description="PAC" evidence="8">
    <location>
        <begin position="304"/>
        <end position="356"/>
    </location>
</feature>
<evidence type="ECO:0000256" key="1">
    <source>
        <dbReference type="ARBA" id="ARBA00000085"/>
    </source>
</evidence>
<dbReference type="SMART" id="SM00387">
    <property type="entry name" value="HATPase_c"/>
    <property type="match status" value="1"/>
</dbReference>
<dbReference type="InterPro" id="IPR013655">
    <property type="entry name" value="PAS_fold_3"/>
</dbReference>
<protein>
    <recommendedName>
        <fullName evidence="2">histidine kinase</fullName>
        <ecNumber evidence="2">2.7.13.3</ecNumber>
    </recommendedName>
</protein>
<feature type="coiled-coil region" evidence="6">
    <location>
        <begin position="347"/>
        <end position="374"/>
    </location>
</feature>
<dbReference type="InterPro" id="IPR003594">
    <property type="entry name" value="HATPase_dom"/>
</dbReference>
<dbReference type="InterPro" id="IPR001610">
    <property type="entry name" value="PAC"/>
</dbReference>
<dbReference type="EMBL" id="QYUL01000001">
    <property type="protein sequence ID" value="RJF85181.1"/>
    <property type="molecule type" value="Genomic_DNA"/>
</dbReference>
<dbReference type="GO" id="GO:0004673">
    <property type="term" value="F:protein histidine kinase activity"/>
    <property type="evidence" value="ECO:0007669"/>
    <property type="project" value="UniProtKB-EC"/>
</dbReference>
<dbReference type="SUPFAM" id="SSF55874">
    <property type="entry name" value="ATPase domain of HSP90 chaperone/DNA topoisomerase II/histidine kinase"/>
    <property type="match status" value="1"/>
</dbReference>
<dbReference type="OrthoDB" id="7325042at2"/>
<evidence type="ECO:0000256" key="3">
    <source>
        <dbReference type="ARBA" id="ARBA00022553"/>
    </source>
</evidence>
<feature type="domain" description="Histidine kinase" evidence="7">
    <location>
        <begin position="390"/>
        <end position="622"/>
    </location>
</feature>
<dbReference type="PANTHER" id="PTHR43304">
    <property type="entry name" value="PHYTOCHROME-LIKE PROTEIN CPH1"/>
    <property type="match status" value="1"/>
</dbReference>
<keyword evidence="5" id="KW-0418">Kinase</keyword>
<dbReference type="EC" id="2.7.13.3" evidence="2"/>
<dbReference type="NCBIfam" id="TIGR00229">
    <property type="entry name" value="sensory_box"/>
    <property type="match status" value="2"/>
</dbReference>
<dbReference type="InterPro" id="IPR035965">
    <property type="entry name" value="PAS-like_dom_sf"/>
</dbReference>
<dbReference type="SUPFAM" id="SSF55785">
    <property type="entry name" value="PYP-like sensor domain (PAS domain)"/>
    <property type="match status" value="2"/>
</dbReference>
<dbReference type="Gene3D" id="3.30.565.10">
    <property type="entry name" value="Histidine kinase-like ATPase, C-terminal domain"/>
    <property type="match status" value="1"/>
</dbReference>
<comment type="caution">
    <text evidence="9">The sequence shown here is derived from an EMBL/GenBank/DDBJ whole genome shotgun (WGS) entry which is preliminary data.</text>
</comment>
<dbReference type="CDD" id="cd00130">
    <property type="entry name" value="PAS"/>
    <property type="match status" value="2"/>
</dbReference>
<dbReference type="Gene3D" id="2.10.70.100">
    <property type="match status" value="2"/>
</dbReference>
<proteinExistence type="predicted"/>
<evidence type="ECO:0000313" key="9">
    <source>
        <dbReference type="EMBL" id="RJF85181.1"/>
    </source>
</evidence>
<dbReference type="InterPro" id="IPR005467">
    <property type="entry name" value="His_kinase_dom"/>
</dbReference>
<dbReference type="PRINTS" id="PR00344">
    <property type="entry name" value="BCTRLSENSOR"/>
</dbReference>
<dbReference type="PROSITE" id="PS50109">
    <property type="entry name" value="HIS_KIN"/>
    <property type="match status" value="1"/>
</dbReference>
<evidence type="ECO:0000259" key="7">
    <source>
        <dbReference type="PROSITE" id="PS50109"/>
    </source>
</evidence>